<dbReference type="GO" id="GO:0016301">
    <property type="term" value="F:kinase activity"/>
    <property type="evidence" value="ECO:0007669"/>
    <property type="project" value="UniProtKB-KW"/>
</dbReference>
<organism evidence="9 10">
    <name type="scientific">Mobilisporobacter senegalensis</name>
    <dbReference type="NCBI Taxonomy" id="1329262"/>
    <lineage>
        <taxon>Bacteria</taxon>
        <taxon>Bacillati</taxon>
        <taxon>Bacillota</taxon>
        <taxon>Clostridia</taxon>
        <taxon>Lachnospirales</taxon>
        <taxon>Lachnospiraceae</taxon>
        <taxon>Mobilisporobacter</taxon>
    </lineage>
</organism>
<name>A0A3N1XVF3_9FIRM</name>
<comment type="caution">
    <text evidence="9">The sequence shown here is derived from an EMBL/GenBank/DDBJ whole genome shotgun (WGS) entry which is preliminary data.</text>
</comment>
<dbReference type="InterPro" id="IPR042213">
    <property type="entry name" value="NBD_C_sf"/>
</dbReference>
<dbReference type="Gene3D" id="3.40.50.10840">
    <property type="entry name" value="Putative sugar-binding, N-terminal domain"/>
    <property type="match status" value="1"/>
</dbReference>
<sequence>MPQCIVIADDLTGANATGVLLKKLNYNTYTVMNMERLELKNLPDCDCIMYPTDSRAVDKEIAYNRVFNVAGLLKGEEVLVYSKRIDSTLRGNLGSETDAILDALGNNYIAMVVPCYPASSRVLIGGYMLVNGIPLHKTEVALDPKTPVLTSKAEQLYKEQSRYPVGSIYFQDYMEGKEFIASKIKNFIAQGIRTIIFDSISQEDMDFIADAIIESKVPFVTVDPGVFTATMARKLIVPTNKKEKPKILAVVGSVNPVTKGQMEQLWLSQKHFNIFVNTKQLLEGDEAREEEIGRVVRAVLENCKEYDVCSVTGDGLFPENRIDFQHYMMKYQCSVDDVSNMINTAFSHITHRILKGNDSFKGLYTSGGDITVAVCKEFNTAGLRLLDEVVPLAAYGQFIQGEFDGIHIITKGGMVGDNDAINKCITYLKSKLYI</sequence>
<accession>A0A3N1XVF3</accession>
<evidence type="ECO:0000259" key="8">
    <source>
        <dbReference type="Pfam" id="PF17042"/>
    </source>
</evidence>
<feature type="domain" description="Four-carbon acid sugar kinase N-terminal" evidence="7">
    <location>
        <begin position="5"/>
        <end position="229"/>
    </location>
</feature>
<gene>
    <name evidence="9" type="ORF">EDD66_102253</name>
</gene>
<dbReference type="Proteomes" id="UP000273083">
    <property type="component" value="Unassembled WGS sequence"/>
</dbReference>
<keyword evidence="10" id="KW-1185">Reference proteome</keyword>
<dbReference type="GO" id="GO:0005524">
    <property type="term" value="F:ATP binding"/>
    <property type="evidence" value="ECO:0007669"/>
    <property type="project" value="UniProtKB-KW"/>
</dbReference>
<protein>
    <submittedName>
        <fullName evidence="9">Uncharacterized protein YgbK (DUF1537 family)</fullName>
    </submittedName>
</protein>
<evidence type="ECO:0000259" key="7">
    <source>
        <dbReference type="Pfam" id="PF07005"/>
    </source>
</evidence>
<dbReference type="Pfam" id="PF07005">
    <property type="entry name" value="SBD_N"/>
    <property type="match status" value="1"/>
</dbReference>
<comment type="similarity">
    <text evidence="1">Belongs to the four-carbon acid sugar kinase family.</text>
</comment>
<evidence type="ECO:0000313" key="10">
    <source>
        <dbReference type="Proteomes" id="UP000273083"/>
    </source>
</evidence>
<evidence type="ECO:0000256" key="3">
    <source>
        <dbReference type="ARBA" id="ARBA00022741"/>
    </source>
</evidence>
<keyword evidence="2" id="KW-0808">Transferase</keyword>
<dbReference type="RefSeq" id="WP_123608294.1">
    <property type="nucleotide sequence ID" value="NZ_RJVG01000002.1"/>
</dbReference>
<dbReference type="InterPro" id="IPR010737">
    <property type="entry name" value="4-carb_acid_sugar_kinase_N"/>
</dbReference>
<reference evidence="9 10" key="1">
    <citation type="submission" date="2018-11" db="EMBL/GenBank/DDBJ databases">
        <title>Genomic Encyclopedia of Type Strains, Phase IV (KMG-IV): sequencing the most valuable type-strain genomes for metagenomic binning, comparative biology and taxonomic classification.</title>
        <authorList>
            <person name="Goeker M."/>
        </authorList>
    </citation>
    <scope>NUCLEOTIDE SEQUENCE [LARGE SCALE GENOMIC DNA]</scope>
    <source>
        <strain evidence="9 10">DSM 26537</strain>
    </source>
</reference>
<dbReference type="OrthoDB" id="9778478at2"/>
<dbReference type="SUPFAM" id="SSF142764">
    <property type="entry name" value="YgbK-like"/>
    <property type="match status" value="1"/>
</dbReference>
<dbReference type="AlphaFoldDB" id="A0A3N1XVF3"/>
<feature type="domain" description="Four-carbon acid sugar kinase nucleotide binding" evidence="8">
    <location>
        <begin position="248"/>
        <end position="421"/>
    </location>
</feature>
<dbReference type="InterPro" id="IPR031475">
    <property type="entry name" value="NBD_C"/>
</dbReference>
<dbReference type="Gene3D" id="3.40.980.20">
    <property type="entry name" value="Four-carbon acid sugar kinase, nucleotide binding domain"/>
    <property type="match status" value="1"/>
</dbReference>
<keyword evidence="4" id="KW-0418">Kinase</keyword>
<evidence type="ECO:0000256" key="5">
    <source>
        <dbReference type="ARBA" id="ARBA00022840"/>
    </source>
</evidence>
<proteinExistence type="inferred from homology"/>
<keyword evidence="6" id="KW-0119">Carbohydrate metabolism</keyword>
<evidence type="ECO:0000256" key="6">
    <source>
        <dbReference type="ARBA" id="ARBA00023277"/>
    </source>
</evidence>
<evidence type="ECO:0000313" key="9">
    <source>
        <dbReference type="EMBL" id="ROR30600.1"/>
    </source>
</evidence>
<evidence type="ECO:0000256" key="2">
    <source>
        <dbReference type="ARBA" id="ARBA00022679"/>
    </source>
</evidence>
<keyword evidence="3" id="KW-0547">Nucleotide-binding</keyword>
<evidence type="ECO:0000256" key="1">
    <source>
        <dbReference type="ARBA" id="ARBA00005715"/>
    </source>
</evidence>
<evidence type="ECO:0000256" key="4">
    <source>
        <dbReference type="ARBA" id="ARBA00022777"/>
    </source>
</evidence>
<dbReference type="Pfam" id="PF17042">
    <property type="entry name" value="NBD_C"/>
    <property type="match status" value="1"/>
</dbReference>
<dbReference type="EMBL" id="RJVG01000002">
    <property type="protein sequence ID" value="ROR30600.1"/>
    <property type="molecule type" value="Genomic_DNA"/>
</dbReference>
<keyword evidence="5" id="KW-0067">ATP-binding</keyword>
<dbReference type="InterPro" id="IPR037051">
    <property type="entry name" value="4-carb_acid_sugar_kinase_N_sf"/>
</dbReference>